<proteinExistence type="predicted"/>
<evidence type="ECO:0000256" key="1">
    <source>
        <dbReference type="SAM" id="MobiDB-lite"/>
    </source>
</evidence>
<reference evidence="2" key="1">
    <citation type="submission" date="2018-10" db="EMBL/GenBank/DDBJ databases">
        <title>Iterative Subtractive Binning of Freshwater Chronoseries Metagenomes Recovers Nearly Complete Genomes from over Four Hundred Novel Species.</title>
        <authorList>
            <person name="Rodriguez-R L.M."/>
            <person name="Tsementzi D."/>
            <person name="Luo C."/>
            <person name="Konstantinidis K.T."/>
        </authorList>
    </citation>
    <scope>NUCLEOTIDE SEQUENCE</scope>
    <source>
        <strain evidence="2">WB7_6_001</strain>
    </source>
</reference>
<feature type="region of interest" description="Disordered" evidence="1">
    <location>
        <begin position="97"/>
        <end position="139"/>
    </location>
</feature>
<evidence type="ECO:0000313" key="2">
    <source>
        <dbReference type="EMBL" id="NBN87527.1"/>
    </source>
</evidence>
<feature type="region of interest" description="Disordered" evidence="1">
    <location>
        <begin position="1"/>
        <end position="80"/>
    </location>
</feature>
<organism evidence="2 3">
    <name type="scientific">Candidatus Fonsibacter lacus</name>
    <dbReference type="NCBI Taxonomy" id="2576439"/>
    <lineage>
        <taxon>Bacteria</taxon>
        <taxon>Pseudomonadati</taxon>
        <taxon>Pseudomonadota</taxon>
        <taxon>Alphaproteobacteria</taxon>
        <taxon>Candidatus Pelagibacterales</taxon>
        <taxon>Candidatus Pelagibacterales incertae sedis</taxon>
        <taxon>Candidatus Fonsibacter</taxon>
    </lineage>
</organism>
<feature type="compositionally biased region" description="Polar residues" evidence="1">
    <location>
        <begin position="44"/>
        <end position="55"/>
    </location>
</feature>
<protein>
    <submittedName>
        <fullName evidence="2">Uncharacterized protein</fullName>
    </submittedName>
</protein>
<gene>
    <name evidence="2" type="ORF">EBV32_00310</name>
</gene>
<comment type="caution">
    <text evidence="2">The sequence shown here is derived from an EMBL/GenBank/DDBJ whole genome shotgun (WGS) entry which is preliminary data.</text>
</comment>
<name>A0A964XRS2_9PROT</name>
<feature type="compositionally biased region" description="Basic residues" evidence="1">
    <location>
        <begin position="129"/>
        <end position="139"/>
    </location>
</feature>
<dbReference type="AlphaFoldDB" id="A0A964XRS2"/>
<evidence type="ECO:0000313" key="3">
    <source>
        <dbReference type="Proteomes" id="UP000713222"/>
    </source>
</evidence>
<feature type="compositionally biased region" description="Polar residues" evidence="1">
    <location>
        <begin position="62"/>
        <end position="73"/>
    </location>
</feature>
<accession>A0A964XRS2</accession>
<feature type="compositionally biased region" description="Basic and acidic residues" evidence="1">
    <location>
        <begin position="116"/>
        <end position="128"/>
    </location>
</feature>
<dbReference type="Proteomes" id="UP000713222">
    <property type="component" value="Unassembled WGS sequence"/>
</dbReference>
<sequence>MPIRRDSRGRFAGTGGGSGRAGKSVKLSSGQKAKANQARASYGVRSTGSGQSKPASSAAMANRQQQAKANGQQRAEALGSLKMASSNLRYRAAAAQRGLPKGAGLSVERSSTARALNKDRNTLNDMRRQLKPKRWKPAK</sequence>
<dbReference type="EMBL" id="RGET01000002">
    <property type="protein sequence ID" value="NBN87527.1"/>
    <property type="molecule type" value="Genomic_DNA"/>
</dbReference>